<comment type="similarity">
    <text evidence="1">Belongs to the serpin family.</text>
</comment>
<dbReference type="AlphaFoldDB" id="A0A7C9VM18"/>
<evidence type="ECO:0000256" key="1">
    <source>
        <dbReference type="RuleBase" id="RU000411"/>
    </source>
</evidence>
<dbReference type="SUPFAM" id="SSF56574">
    <property type="entry name" value="Serpins"/>
    <property type="match status" value="1"/>
</dbReference>
<dbReference type="InterPro" id="IPR042178">
    <property type="entry name" value="Serpin_sf_1"/>
</dbReference>
<protein>
    <recommendedName>
        <fullName evidence="2">Serpin domain-containing protein</fullName>
    </recommendedName>
</protein>
<organism evidence="3 4">
    <name type="scientific">Candidatus Afipia apatlaquensis</name>
    <dbReference type="NCBI Taxonomy" id="2712852"/>
    <lineage>
        <taxon>Bacteria</taxon>
        <taxon>Pseudomonadati</taxon>
        <taxon>Pseudomonadota</taxon>
        <taxon>Alphaproteobacteria</taxon>
        <taxon>Hyphomicrobiales</taxon>
        <taxon>Nitrobacteraceae</taxon>
        <taxon>Afipia</taxon>
    </lineage>
</organism>
<dbReference type="InterPro" id="IPR023795">
    <property type="entry name" value="Serpin_CS"/>
</dbReference>
<proteinExistence type="inferred from homology"/>
<dbReference type="Proteomes" id="UP000480266">
    <property type="component" value="Unassembled WGS sequence"/>
</dbReference>
<sequence>VESLAEPKTIDLINRFVNDQTKGLIPAVLSKPPDDTGLIAINALHFKDRWQIPFDPARTRTASFQKADGNSIDVPMMHSSSGPYLFRQNDEFVAVELSYATDDYKLVIVTTKNAPKHFRAFAPIADWLGGQGFALASGYVAIPKFASSDSADLLATLDSLGLKTARSEPGSLGGLSAEAQKISGIVQKTELRINEEGTVATAATAVVAELMNDRQNYVNLVVDKPFVFAMRDHRTGLVLVTGYIGEPMVA</sequence>
<dbReference type="Gene3D" id="2.30.39.10">
    <property type="entry name" value="Alpha-1-antitrypsin, domain 1"/>
    <property type="match status" value="1"/>
</dbReference>
<evidence type="ECO:0000313" key="3">
    <source>
        <dbReference type="EMBL" id="NGX95534.1"/>
    </source>
</evidence>
<evidence type="ECO:0000259" key="2">
    <source>
        <dbReference type="SMART" id="SM00093"/>
    </source>
</evidence>
<dbReference type="EMBL" id="JAAMRR010000523">
    <property type="protein sequence ID" value="NGX95534.1"/>
    <property type="molecule type" value="Genomic_DNA"/>
</dbReference>
<dbReference type="InterPro" id="IPR036186">
    <property type="entry name" value="Serpin_sf"/>
</dbReference>
<reference evidence="3" key="1">
    <citation type="submission" date="2020-02" db="EMBL/GenBank/DDBJ databases">
        <title>Draft genome sequence of Candidatus Afipia apatlaquensis IBT-C3, a potential strain for decolorization of textile dyes.</title>
        <authorList>
            <person name="Sanchez-Reyes A."/>
            <person name="Breton-Deval L."/>
            <person name="Mangelson H."/>
            <person name="Sanchez-Flores A."/>
        </authorList>
    </citation>
    <scope>NUCLEOTIDE SEQUENCE [LARGE SCALE GENOMIC DNA]</scope>
    <source>
        <strain evidence="3">IBT-C3</strain>
    </source>
</reference>
<dbReference type="GO" id="GO:0004867">
    <property type="term" value="F:serine-type endopeptidase inhibitor activity"/>
    <property type="evidence" value="ECO:0007669"/>
    <property type="project" value="InterPro"/>
</dbReference>
<evidence type="ECO:0000313" key="4">
    <source>
        <dbReference type="Proteomes" id="UP000480266"/>
    </source>
</evidence>
<accession>A0A7C9VM18</accession>
<dbReference type="GO" id="GO:0005615">
    <property type="term" value="C:extracellular space"/>
    <property type="evidence" value="ECO:0007669"/>
    <property type="project" value="InterPro"/>
</dbReference>
<dbReference type="SMART" id="SM00093">
    <property type="entry name" value="SERPIN"/>
    <property type="match status" value="1"/>
</dbReference>
<feature type="non-terminal residue" evidence="3">
    <location>
        <position position="1"/>
    </location>
</feature>
<dbReference type="Pfam" id="PF00079">
    <property type="entry name" value="Serpin"/>
    <property type="match status" value="1"/>
</dbReference>
<dbReference type="Gene3D" id="3.30.497.10">
    <property type="entry name" value="Antithrombin, subunit I, domain 2"/>
    <property type="match status" value="1"/>
</dbReference>
<gene>
    <name evidence="3" type="ORF">G4V63_09990</name>
</gene>
<dbReference type="PANTHER" id="PTHR11461:SF211">
    <property type="entry name" value="GH10112P-RELATED"/>
    <property type="match status" value="1"/>
</dbReference>
<dbReference type="InterPro" id="IPR023796">
    <property type="entry name" value="Serpin_dom"/>
</dbReference>
<dbReference type="InterPro" id="IPR042185">
    <property type="entry name" value="Serpin_sf_2"/>
</dbReference>
<keyword evidence="4" id="KW-1185">Reference proteome</keyword>
<comment type="caution">
    <text evidence="3">The sequence shown here is derived from an EMBL/GenBank/DDBJ whole genome shotgun (WGS) entry which is preliminary data.</text>
</comment>
<dbReference type="PANTHER" id="PTHR11461">
    <property type="entry name" value="SERINE PROTEASE INHIBITOR, SERPIN"/>
    <property type="match status" value="1"/>
</dbReference>
<name>A0A7C9VM18_9BRAD</name>
<dbReference type="InterPro" id="IPR000215">
    <property type="entry name" value="Serpin_fam"/>
</dbReference>
<dbReference type="PROSITE" id="PS00284">
    <property type="entry name" value="SERPIN"/>
    <property type="match status" value="1"/>
</dbReference>
<feature type="domain" description="Serpin" evidence="2">
    <location>
        <begin position="1"/>
        <end position="247"/>
    </location>
</feature>